<dbReference type="Proteomes" id="UP001396898">
    <property type="component" value="Unassembled WGS sequence"/>
</dbReference>
<evidence type="ECO:0000256" key="1">
    <source>
        <dbReference type="ARBA" id="ARBA00022737"/>
    </source>
</evidence>
<dbReference type="SUPFAM" id="SSF52540">
    <property type="entry name" value="P-loop containing nucleoside triphosphate hydrolases"/>
    <property type="match status" value="1"/>
</dbReference>
<sequence>MDPSLFVEARERFLASLPAKERTRLPSCDSAQKLLEAVSNMKPIREAVSRENKKSLLLQVNSLIDVLRPYLDCVNLVVAANSSIASPVWGALRLVFEMAARYTTFFERITILIRDITMRFPKFGELDQLLTSFGRGMPATMQKAIAGAYGILLSLIQEVLQIFYKRPDQARSNLSLTVKVFTTPWESRFTILMKELELYNAAFHAELQTLHFKEAMLSDEMQRQNLSRTMDHAEELHLAADNIDAEQQSQGGSFAQASRDDWLSPPRFVDSYQLAIPKSDKVTANWFLDGDPYTTWKRNGLTSSDPSRQKLLWVNGNPGAGKTVLASTSLEDLLSSFPSTPDGPQVTYFFFRSHMPGLNNSIEAYRAILSQILHTRWMDSAILDCFSFAMNCSQGQLVASRLEILDLLSLCATHLPCHFLVLDAIDECVDSEFLVNDLMSAGWCSRANLILFSRPTVPSLHSIYSSQTLSIAKRNTEDIRRYSSARLDKLIEAQCFPGNLGTPGRPNRDMLLQKITLGADGMFLWATLLFDLLSSRALTKAKRLEFVLSITKPERLNELYDRIVCKIEEQNSEERDLAVQILLWTLLATSPPETQDVKLAICSKLHPDDDGSGSTDDDEDPFPGFSLTAIVVCGALVEETRSRLLCFVHLSAREYVLQAFSRLTSSGLPSTFLNITIMEGYCMIIQQCVGYISGLIPHLSGIRDSSGDSIEERFPLAHHAAFHLAEYISQVTAKLSLYGDTNDSAVPLHQDWARVISNIQAAMDSVMSFIFNPDCFQLWLQLHYLSRVGVSRTAWKLQILGTYNRHIQKFSNYDLSRFTQALQTFADVGVTLQNIERDWGDQLVDDHSFVWRPEIGAFTPNKYIPPVASTSVDVLAPTRPDKPTLARNFSQKKTVLSKDGEHLFSLSIWPAAAFEDAINSNLPVTGEKSCNDLYQGWLALYEIWRLEDGPVRMLTLTTELARDELKALARGSSSSTLKSFQIPMDICPGSPLIFVLQTILAVHYDPEKSHPQLASAELPLWSRATCGQIWDATCSEAATQGQFSPYGECFLLWERCNVGAETVLDMSLFDIAAGPPLQVARQRKTEFVSQQQFDSGLECSDDMKCLVRLHSTLPLAGILFEATVYIWDFTNEIDGLHTCFWSIVDEPQTLGFSACGEFVLIQLPSRDDPCIESLADLLGVSRFAELLATVHDESSEADRNLSAMNSIQLASGETLDPNRFKTSLVRTGGIEGLAVHKGSILQNQLSISKTTETLSLRRASGHTTEELELVKLPARRFDNLNVLLSPPEDPYITILVLKDGAGPAANSNGTALEYGDLVIRVKKDTLKPASSVKQSSLDEFNDHRRDWYTRRDNYNRTKRLLARPDSTTRKDWIRFGGTTDALDYGFLRHYSLRTDPESLLSRPGLEPRITERLGIPYCV</sequence>
<dbReference type="PANTHER" id="PTHR10039:SF15">
    <property type="entry name" value="NACHT DOMAIN-CONTAINING PROTEIN"/>
    <property type="match status" value="1"/>
</dbReference>
<evidence type="ECO:0000313" key="4">
    <source>
        <dbReference type="Proteomes" id="UP001396898"/>
    </source>
</evidence>
<dbReference type="EMBL" id="JAQQWI010000018">
    <property type="protein sequence ID" value="KAK8001808.1"/>
    <property type="molecule type" value="Genomic_DNA"/>
</dbReference>
<protein>
    <recommendedName>
        <fullName evidence="2">Nephrocystin 3-like N-terminal domain-containing protein</fullName>
    </recommendedName>
</protein>
<organism evidence="3 4">
    <name type="scientific">Apiospora marii</name>
    <dbReference type="NCBI Taxonomy" id="335849"/>
    <lineage>
        <taxon>Eukaryota</taxon>
        <taxon>Fungi</taxon>
        <taxon>Dikarya</taxon>
        <taxon>Ascomycota</taxon>
        <taxon>Pezizomycotina</taxon>
        <taxon>Sordariomycetes</taxon>
        <taxon>Xylariomycetidae</taxon>
        <taxon>Amphisphaeriales</taxon>
        <taxon>Apiosporaceae</taxon>
        <taxon>Apiospora</taxon>
    </lineage>
</organism>
<keyword evidence="4" id="KW-1185">Reference proteome</keyword>
<keyword evidence="1" id="KW-0677">Repeat</keyword>
<reference evidence="3 4" key="1">
    <citation type="submission" date="2023-01" db="EMBL/GenBank/DDBJ databases">
        <title>Analysis of 21 Apiospora genomes using comparative genomics revels a genus with tremendous synthesis potential of carbohydrate active enzymes and secondary metabolites.</title>
        <authorList>
            <person name="Sorensen T."/>
        </authorList>
    </citation>
    <scope>NUCLEOTIDE SEQUENCE [LARGE SCALE GENOMIC DNA]</scope>
    <source>
        <strain evidence="3 4">CBS 20057</strain>
    </source>
</reference>
<dbReference type="Pfam" id="PF24883">
    <property type="entry name" value="NPHP3_N"/>
    <property type="match status" value="1"/>
</dbReference>
<evidence type="ECO:0000313" key="3">
    <source>
        <dbReference type="EMBL" id="KAK8001808.1"/>
    </source>
</evidence>
<dbReference type="PANTHER" id="PTHR10039">
    <property type="entry name" value="AMELOGENIN"/>
    <property type="match status" value="1"/>
</dbReference>
<proteinExistence type="predicted"/>
<gene>
    <name evidence="3" type="ORF">PG991_014030</name>
</gene>
<accession>A0ABR1R7V0</accession>
<feature type="domain" description="Nephrocystin 3-like N-terminal" evidence="2">
    <location>
        <begin position="283"/>
        <end position="454"/>
    </location>
</feature>
<dbReference type="InterPro" id="IPR027417">
    <property type="entry name" value="P-loop_NTPase"/>
</dbReference>
<dbReference type="Gene3D" id="3.40.50.300">
    <property type="entry name" value="P-loop containing nucleotide triphosphate hydrolases"/>
    <property type="match status" value="1"/>
</dbReference>
<name>A0ABR1R7V0_9PEZI</name>
<dbReference type="InterPro" id="IPR056884">
    <property type="entry name" value="NPHP3-like_N"/>
</dbReference>
<comment type="caution">
    <text evidence="3">The sequence shown here is derived from an EMBL/GenBank/DDBJ whole genome shotgun (WGS) entry which is preliminary data.</text>
</comment>
<evidence type="ECO:0000259" key="2">
    <source>
        <dbReference type="Pfam" id="PF24883"/>
    </source>
</evidence>